<proteinExistence type="predicted"/>
<protein>
    <submittedName>
        <fullName evidence="1">Uncharacterized protein</fullName>
    </submittedName>
</protein>
<dbReference type="EMBL" id="FOHK01000004">
    <property type="protein sequence ID" value="SET05328.1"/>
    <property type="molecule type" value="Genomic_DNA"/>
</dbReference>
<evidence type="ECO:0000313" key="1">
    <source>
        <dbReference type="EMBL" id="SET05328.1"/>
    </source>
</evidence>
<sequence length="41" mass="4984">MNYETMFEHLVRDNPEIKKILLKPSSSQRELQSGCWYLKRN</sequence>
<evidence type="ECO:0000313" key="2">
    <source>
        <dbReference type="Proteomes" id="UP000199308"/>
    </source>
</evidence>
<dbReference type="Proteomes" id="UP000199308">
    <property type="component" value="Unassembled WGS sequence"/>
</dbReference>
<name>A0A1I0BFQ1_THASX</name>
<accession>A0A1I0BFQ1</accession>
<gene>
    <name evidence="1" type="ORF">SAMN05660429_00927</name>
</gene>
<dbReference type="AlphaFoldDB" id="A0A1I0BFQ1"/>
<dbReference type="STRING" id="349064.SAMN05660429_00927"/>
<organism evidence="1 2">
    <name type="scientific">Thalassotalea agarivorans</name>
    <name type="common">Thalassomonas agarivorans</name>
    <dbReference type="NCBI Taxonomy" id="349064"/>
    <lineage>
        <taxon>Bacteria</taxon>
        <taxon>Pseudomonadati</taxon>
        <taxon>Pseudomonadota</taxon>
        <taxon>Gammaproteobacteria</taxon>
        <taxon>Alteromonadales</taxon>
        <taxon>Colwelliaceae</taxon>
        <taxon>Thalassotalea</taxon>
    </lineage>
</organism>
<reference evidence="1 2" key="1">
    <citation type="submission" date="2016-10" db="EMBL/GenBank/DDBJ databases">
        <authorList>
            <person name="de Groot N.N."/>
        </authorList>
    </citation>
    <scope>NUCLEOTIDE SEQUENCE [LARGE SCALE GENOMIC DNA]</scope>
    <source>
        <strain evidence="1 2">DSM 19706</strain>
    </source>
</reference>
<keyword evidence="2" id="KW-1185">Reference proteome</keyword>